<protein>
    <submittedName>
        <fullName evidence="2">Uncharacterized protein</fullName>
    </submittedName>
</protein>
<name>A0ABZ2IS68_9BACT</name>
<evidence type="ECO:0000313" key="3">
    <source>
        <dbReference type="Proteomes" id="UP001320603"/>
    </source>
</evidence>
<dbReference type="EMBL" id="CP146284">
    <property type="protein sequence ID" value="WWV66250.1"/>
    <property type="molecule type" value="Genomic_DNA"/>
</dbReference>
<feature type="compositionally biased region" description="Basic and acidic residues" evidence="1">
    <location>
        <begin position="9"/>
        <end position="31"/>
    </location>
</feature>
<evidence type="ECO:0000313" key="2">
    <source>
        <dbReference type="EMBL" id="WWV66250.1"/>
    </source>
</evidence>
<keyword evidence="3" id="KW-1185">Reference proteome</keyword>
<reference evidence="2 3" key="1">
    <citation type="submission" date="2024-02" db="EMBL/GenBank/DDBJ databases">
        <title>Whole genome sequencing of Parabacteroides sp. AD58.</title>
        <authorList>
            <person name="Chaplin A.V."/>
            <person name="Pikina A.P."/>
            <person name="Sokolova S.R."/>
            <person name="Korostin D.O."/>
            <person name="Efimov B.A."/>
        </authorList>
    </citation>
    <scope>NUCLEOTIDE SEQUENCE [LARGE SCALE GENOMIC DNA]</scope>
    <source>
        <strain evidence="2 3">AD58</strain>
    </source>
</reference>
<accession>A0ABZ2IS68</accession>
<gene>
    <name evidence="2" type="ORF">NEE14_014920</name>
</gene>
<proteinExistence type="predicted"/>
<organism evidence="2 3">
    <name type="scientific">Parabacteroides absconsus</name>
    <dbReference type="NCBI Taxonomy" id="2951805"/>
    <lineage>
        <taxon>Bacteria</taxon>
        <taxon>Pseudomonadati</taxon>
        <taxon>Bacteroidota</taxon>
        <taxon>Bacteroidia</taxon>
        <taxon>Bacteroidales</taxon>
        <taxon>Tannerellaceae</taxon>
        <taxon>Parabacteroides</taxon>
    </lineage>
</organism>
<dbReference type="Proteomes" id="UP001320603">
    <property type="component" value="Chromosome"/>
</dbReference>
<sequence>MATASDYLKGADEDEHAKCSPDLSEKETESEVDLVHHTFDPISDKIDAIEKDLDLLLDMLEKEI</sequence>
<dbReference type="RefSeq" id="WP_251967472.1">
    <property type="nucleotide sequence ID" value="NZ_CP146284.1"/>
</dbReference>
<feature type="region of interest" description="Disordered" evidence="1">
    <location>
        <begin position="1"/>
        <end position="31"/>
    </location>
</feature>
<evidence type="ECO:0000256" key="1">
    <source>
        <dbReference type="SAM" id="MobiDB-lite"/>
    </source>
</evidence>